<dbReference type="EMBL" id="WVTA01000005">
    <property type="protein sequence ID" value="KAK3209667.1"/>
    <property type="molecule type" value="Genomic_DNA"/>
</dbReference>
<keyword evidence="3" id="KW-1185">Reference proteome</keyword>
<accession>A0AAN6M0V1</accession>
<dbReference type="AlphaFoldDB" id="A0AAN6M0V1"/>
<feature type="signal peptide" evidence="1">
    <location>
        <begin position="1"/>
        <end position="18"/>
    </location>
</feature>
<feature type="chain" id="PRO_5043018800" description="Secreted protein" evidence="1">
    <location>
        <begin position="19"/>
        <end position="146"/>
    </location>
</feature>
<evidence type="ECO:0000256" key="1">
    <source>
        <dbReference type="SAM" id="SignalP"/>
    </source>
</evidence>
<dbReference type="Proteomes" id="UP001280581">
    <property type="component" value="Unassembled WGS sequence"/>
</dbReference>
<gene>
    <name evidence="2" type="ORF">GRF29_44g296634</name>
</gene>
<protein>
    <recommendedName>
        <fullName evidence="4">Secreted protein</fullName>
    </recommendedName>
</protein>
<comment type="caution">
    <text evidence="2">The sequence shown here is derived from an EMBL/GenBank/DDBJ whole genome shotgun (WGS) entry which is preliminary data.</text>
</comment>
<evidence type="ECO:0000313" key="3">
    <source>
        <dbReference type="Proteomes" id="UP001280581"/>
    </source>
</evidence>
<name>A0AAN6M0V1_9PLEO</name>
<reference evidence="2 3" key="1">
    <citation type="submission" date="2021-02" db="EMBL/GenBank/DDBJ databases">
        <title>Genome assembly of Pseudopithomyces chartarum.</title>
        <authorList>
            <person name="Jauregui R."/>
            <person name="Singh J."/>
            <person name="Voisey C."/>
        </authorList>
    </citation>
    <scope>NUCLEOTIDE SEQUENCE [LARGE SCALE GENOMIC DNA]</scope>
    <source>
        <strain evidence="2 3">AGR01</strain>
    </source>
</reference>
<sequence>MQFFAVIVLINLIGLAFGRPFVNRQTDTLPATFFNSAPDNVTAADSTSYGLYGCTNPQWSGACAFFPAQSTCQNVHIQNKQGGWVNELHAVGPNHDTKCFAFASADCKDPFYPVQKQPLGKDWGFKFPGEKETTGAVLSFKCEADV</sequence>
<evidence type="ECO:0000313" key="2">
    <source>
        <dbReference type="EMBL" id="KAK3209667.1"/>
    </source>
</evidence>
<proteinExistence type="predicted"/>
<keyword evidence="1" id="KW-0732">Signal</keyword>
<organism evidence="2 3">
    <name type="scientific">Pseudopithomyces chartarum</name>
    <dbReference type="NCBI Taxonomy" id="1892770"/>
    <lineage>
        <taxon>Eukaryota</taxon>
        <taxon>Fungi</taxon>
        <taxon>Dikarya</taxon>
        <taxon>Ascomycota</taxon>
        <taxon>Pezizomycotina</taxon>
        <taxon>Dothideomycetes</taxon>
        <taxon>Pleosporomycetidae</taxon>
        <taxon>Pleosporales</taxon>
        <taxon>Massarineae</taxon>
        <taxon>Didymosphaeriaceae</taxon>
        <taxon>Pseudopithomyces</taxon>
    </lineage>
</organism>
<evidence type="ECO:0008006" key="4">
    <source>
        <dbReference type="Google" id="ProtNLM"/>
    </source>
</evidence>